<dbReference type="RefSeq" id="WP_125081149.1">
    <property type="nucleotide sequence ID" value="NZ_CP034248.1"/>
</dbReference>
<dbReference type="KEGG" id="plen:EIM92_01405"/>
<dbReference type="OrthoDB" id="266913at2"/>
<dbReference type="AlphaFoldDB" id="A0A3Q8S8N1"/>
<dbReference type="InterPro" id="IPR047817">
    <property type="entry name" value="ABC2_TM_bact-type"/>
</dbReference>
<dbReference type="Proteomes" id="UP000273145">
    <property type="component" value="Chromosome"/>
</dbReference>
<comment type="subcellular location">
    <subcellularLocation>
        <location evidence="1">Cell membrane</location>
        <topology evidence="1">Multi-pass membrane protein</topology>
    </subcellularLocation>
</comment>
<evidence type="ECO:0000259" key="9">
    <source>
        <dbReference type="PROSITE" id="PS51012"/>
    </source>
</evidence>
<evidence type="ECO:0000256" key="3">
    <source>
        <dbReference type="ARBA" id="ARBA00022448"/>
    </source>
</evidence>
<dbReference type="InterPro" id="IPR013525">
    <property type="entry name" value="ABC2_TM"/>
</dbReference>
<keyword evidence="11" id="KW-1185">Reference proteome</keyword>
<name>A0A3Q8S8N1_9BACL</name>
<feature type="transmembrane region" description="Helical" evidence="8">
    <location>
        <begin position="354"/>
        <end position="376"/>
    </location>
</feature>
<feature type="domain" description="ABC transmembrane type-2" evidence="9">
    <location>
        <begin position="145"/>
        <end position="379"/>
    </location>
</feature>
<keyword evidence="4" id="KW-1003">Cell membrane</keyword>
<sequence length="385" mass="41767">MSSLTIAWNVIRRTIGTKKGMAGYILLPCVVIALVIALLGREDMMLAQIAYVDKDQGMASAYLLAELANKPNYALKSYEDEADMKEALLSKKGSTGFVIPAGFTEGVYSGNVPNFQVYDLMTSETTFTLRVNLDGIVRGMVSSAELVKTSTGENDPDQTILASVFKETRKHRVTAVDHNLRLYPKEGLSTVTGFTLMFLMSLISSSVTQIVEDRSKRTMARVFSAPVRAWEIAAGNFLGSFFVGVIQIAIVLLLSRSVLRYDAGIPLYQHFIVLAAFMLVAMGIASAAAGLIRNPQNAGMLNSLIITPTCMIGGCFWPISFMPEYMQKVANFVPQKWAIEAIELLSSGSSLQGIGIPLLILVLMAFVLLIVGSAILRPSEGQAKA</sequence>
<evidence type="ECO:0000313" key="11">
    <source>
        <dbReference type="Proteomes" id="UP000273145"/>
    </source>
</evidence>
<evidence type="ECO:0000313" key="10">
    <source>
        <dbReference type="EMBL" id="AZK45014.1"/>
    </source>
</evidence>
<accession>A0A3Q8S8N1</accession>
<evidence type="ECO:0000256" key="5">
    <source>
        <dbReference type="ARBA" id="ARBA00022692"/>
    </source>
</evidence>
<dbReference type="GO" id="GO:0140359">
    <property type="term" value="F:ABC-type transporter activity"/>
    <property type="evidence" value="ECO:0007669"/>
    <property type="project" value="InterPro"/>
</dbReference>
<dbReference type="PROSITE" id="PS51012">
    <property type="entry name" value="ABC_TM2"/>
    <property type="match status" value="1"/>
</dbReference>
<comment type="similarity">
    <text evidence="2">Belongs to the ABC-2 integral membrane protein family.</text>
</comment>
<gene>
    <name evidence="10" type="ORF">EIM92_01405</name>
</gene>
<feature type="transmembrane region" description="Helical" evidence="8">
    <location>
        <begin position="299"/>
        <end position="319"/>
    </location>
</feature>
<evidence type="ECO:0000256" key="1">
    <source>
        <dbReference type="ARBA" id="ARBA00004651"/>
    </source>
</evidence>
<evidence type="ECO:0000256" key="8">
    <source>
        <dbReference type="SAM" id="Phobius"/>
    </source>
</evidence>
<feature type="transmembrane region" description="Helical" evidence="8">
    <location>
        <begin position="191"/>
        <end position="211"/>
    </location>
</feature>
<proteinExistence type="inferred from homology"/>
<keyword evidence="5 8" id="KW-0812">Transmembrane</keyword>
<organism evidence="10 11">
    <name type="scientific">Paenibacillus lentus</name>
    <dbReference type="NCBI Taxonomy" id="1338368"/>
    <lineage>
        <taxon>Bacteria</taxon>
        <taxon>Bacillati</taxon>
        <taxon>Bacillota</taxon>
        <taxon>Bacilli</taxon>
        <taxon>Bacillales</taxon>
        <taxon>Paenibacillaceae</taxon>
        <taxon>Paenibacillus</taxon>
    </lineage>
</organism>
<protein>
    <submittedName>
        <fullName evidence="10">ABC transporter permease</fullName>
    </submittedName>
</protein>
<dbReference type="PANTHER" id="PTHR30294">
    <property type="entry name" value="MEMBRANE COMPONENT OF ABC TRANSPORTER YHHJ-RELATED"/>
    <property type="match status" value="1"/>
</dbReference>
<dbReference type="InterPro" id="IPR051449">
    <property type="entry name" value="ABC-2_transporter_component"/>
</dbReference>
<dbReference type="Pfam" id="PF12698">
    <property type="entry name" value="ABC2_membrane_3"/>
    <property type="match status" value="1"/>
</dbReference>
<reference evidence="10 11" key="1">
    <citation type="submission" date="2018-11" db="EMBL/GenBank/DDBJ databases">
        <title>Genome sequencing of Paenibacillus lentus DSM25539(T).</title>
        <authorList>
            <person name="Kook J.-K."/>
            <person name="Park S.-N."/>
            <person name="Lim Y.K."/>
        </authorList>
    </citation>
    <scope>NUCLEOTIDE SEQUENCE [LARGE SCALE GENOMIC DNA]</scope>
    <source>
        <strain evidence="10 11">DSM 25539</strain>
    </source>
</reference>
<feature type="transmembrane region" description="Helical" evidence="8">
    <location>
        <begin position="267"/>
        <end position="292"/>
    </location>
</feature>
<keyword evidence="7 8" id="KW-0472">Membrane</keyword>
<dbReference type="Gene3D" id="3.40.1710.10">
    <property type="entry name" value="abc type-2 transporter like domain"/>
    <property type="match status" value="1"/>
</dbReference>
<dbReference type="PANTHER" id="PTHR30294:SF45">
    <property type="entry name" value="LINEARMYCIN RESISTANCE PERMEASE PROTEIN LNRN"/>
    <property type="match status" value="1"/>
</dbReference>
<evidence type="ECO:0000256" key="2">
    <source>
        <dbReference type="ARBA" id="ARBA00007783"/>
    </source>
</evidence>
<evidence type="ECO:0000256" key="7">
    <source>
        <dbReference type="ARBA" id="ARBA00023136"/>
    </source>
</evidence>
<evidence type="ECO:0000256" key="4">
    <source>
        <dbReference type="ARBA" id="ARBA00022475"/>
    </source>
</evidence>
<dbReference type="EMBL" id="CP034248">
    <property type="protein sequence ID" value="AZK45014.1"/>
    <property type="molecule type" value="Genomic_DNA"/>
</dbReference>
<evidence type="ECO:0000256" key="6">
    <source>
        <dbReference type="ARBA" id="ARBA00022989"/>
    </source>
</evidence>
<feature type="transmembrane region" description="Helical" evidence="8">
    <location>
        <begin position="21"/>
        <end position="40"/>
    </location>
</feature>
<feature type="transmembrane region" description="Helical" evidence="8">
    <location>
        <begin position="232"/>
        <end position="255"/>
    </location>
</feature>
<dbReference type="GO" id="GO:0005886">
    <property type="term" value="C:plasma membrane"/>
    <property type="evidence" value="ECO:0007669"/>
    <property type="project" value="UniProtKB-SubCell"/>
</dbReference>
<keyword evidence="6 8" id="KW-1133">Transmembrane helix</keyword>
<keyword evidence="3" id="KW-0813">Transport</keyword>